<keyword evidence="4" id="KW-1185">Reference proteome</keyword>
<name>A0A261XZC6_9FUNG</name>
<dbReference type="Pfam" id="PF12222">
    <property type="entry name" value="PNGaseA"/>
    <property type="match status" value="1"/>
</dbReference>
<dbReference type="AlphaFoldDB" id="A0A261XZC6"/>
<feature type="chain" id="PRO_5012853974" description="Peptide N-acetyl-beta-D-glucosaminyl asparaginase amidase A N-terminal domain-containing protein" evidence="1">
    <location>
        <begin position="18"/>
        <end position="732"/>
    </location>
</feature>
<dbReference type="Pfam" id="PF25156">
    <property type="entry name" value="PNGase_A_C"/>
    <property type="match status" value="1"/>
</dbReference>
<dbReference type="OrthoDB" id="1612078at2759"/>
<proteinExistence type="predicted"/>
<evidence type="ECO:0000313" key="4">
    <source>
        <dbReference type="Proteomes" id="UP000242875"/>
    </source>
</evidence>
<evidence type="ECO:0000313" key="3">
    <source>
        <dbReference type="EMBL" id="OZJ03604.1"/>
    </source>
</evidence>
<feature type="domain" description="Peptide N-acetyl-beta-D-glucosaminyl asparaginase amidase A N-terminal" evidence="2">
    <location>
        <begin position="63"/>
        <end position="374"/>
    </location>
</feature>
<dbReference type="Proteomes" id="UP000242875">
    <property type="component" value="Unassembled WGS sequence"/>
</dbReference>
<accession>A0A261XZC6</accession>
<gene>
    <name evidence="3" type="ORF">BZG36_03695</name>
</gene>
<dbReference type="InterPro" id="IPR056948">
    <property type="entry name" value="PNGaseA_N"/>
</dbReference>
<keyword evidence="1" id="KW-0732">Signal</keyword>
<protein>
    <recommendedName>
        <fullName evidence="2">Peptide N-acetyl-beta-D-glucosaminyl asparaginase amidase A N-terminal domain-containing protein</fullName>
    </recommendedName>
</protein>
<dbReference type="EMBL" id="MVBO01000077">
    <property type="protein sequence ID" value="OZJ03604.1"/>
    <property type="molecule type" value="Genomic_DNA"/>
</dbReference>
<reference evidence="3 4" key="1">
    <citation type="journal article" date="2017" name="Mycologia">
        <title>Bifiguratus adelaidae, gen. et sp. nov., a new member of Mucoromycotina in endophytic and soil-dwelling habitats.</title>
        <authorList>
            <person name="Torres-Cruz T.J."/>
            <person name="Billingsley Tobias T.L."/>
            <person name="Almatruk M."/>
            <person name="Hesse C."/>
            <person name="Kuske C.R."/>
            <person name="Desiro A."/>
            <person name="Benucci G.M."/>
            <person name="Bonito G."/>
            <person name="Stajich J.E."/>
            <person name="Dunlap C."/>
            <person name="Arnold A.E."/>
            <person name="Porras-Alfaro A."/>
        </authorList>
    </citation>
    <scope>NUCLEOTIDE SEQUENCE [LARGE SCALE GENOMIC DNA]</scope>
    <source>
        <strain evidence="3 4">AZ0501</strain>
    </source>
</reference>
<comment type="caution">
    <text evidence="3">The sequence shown here is derived from an EMBL/GenBank/DDBJ whole genome shotgun (WGS) entry which is preliminary data.</text>
</comment>
<evidence type="ECO:0000259" key="2">
    <source>
        <dbReference type="Pfam" id="PF12222"/>
    </source>
</evidence>
<sequence>MKLILLIGFAGLQLAWAKAPATYVDKISPLWGFVEPQNGIIKNAAATAPLKIEEIDVPVSRPDTTSCTVNIVQTTFANSYGSFYNKTYTPPAACPGPWSKVVLTLSGTSQGRQYDRLGALWMGGVEILRTSTPEPTLSGIQWTFDKDVTKYSALFAKEQLVVMELGNLITNVLNGTYNIIVDLEFYTVDKANSAPVTADAVVPVSASTNSPAWFELDNGDAMTSSNVTLPSNIRAAFIEVYATGQINDEFWYSNVPNDYADKTGLQAYGNGPFREVLVYMDGQLIGTTVPLPVVFTGGVVPSLWRPTVSIGGAFNLPTFNIDISPFVSSMVDGKPHEFQFQVNYADYYWYVDGNLHLFLDQDSNQTSGGLSAYQIAPNVTMSVKEQVDAALDANITITASRSTFIAGYVNTSQGKIVNTVTANLKYSNYLVYANQTDISTWDQTITQVVTAAQVPASHASKYPNHEIATSEVWKSSGGNVYILYSDGSFSIDGYVNQSIDNSLLENYGSKVVTSRFQEVQDGKGYFWESADTTQTSSSGSTTTSLKSRSGSTCYSRNVVASNGTIVSDKSGVERAHDEQLGTEIDLQARDWIKEQVSKEVTRLKEAGSPSLPLSIKNCGIVANMTNERRPKAINRVEVDTNFDFHKIVQVMISPPTPYPHKADYVYVNVLLFTDKPLPILIPYLYDTALKTPVQNEGEEVRDVVMKNDLKDWLFVNNLGVRARHKISEYHDI</sequence>
<feature type="signal peptide" evidence="1">
    <location>
        <begin position="1"/>
        <end position="17"/>
    </location>
</feature>
<organism evidence="3 4">
    <name type="scientific">Bifiguratus adelaidae</name>
    <dbReference type="NCBI Taxonomy" id="1938954"/>
    <lineage>
        <taxon>Eukaryota</taxon>
        <taxon>Fungi</taxon>
        <taxon>Fungi incertae sedis</taxon>
        <taxon>Mucoromycota</taxon>
        <taxon>Mucoromycotina</taxon>
        <taxon>Endogonomycetes</taxon>
        <taxon>Endogonales</taxon>
        <taxon>Endogonales incertae sedis</taxon>
        <taxon>Bifiguratus</taxon>
    </lineage>
</organism>
<dbReference type="InterPro" id="IPR021102">
    <property type="entry name" value="PNGase_A"/>
</dbReference>
<evidence type="ECO:0000256" key="1">
    <source>
        <dbReference type="SAM" id="SignalP"/>
    </source>
</evidence>
<dbReference type="PANTHER" id="PTHR31104">
    <property type="entry name" value="PEPTIDE-N4-(N-ACETYL-BETA-GLUCOSAMINYL)ASPARAGINE AMIDASE A PROTEIN"/>
    <property type="match status" value="1"/>
</dbReference>